<dbReference type="RefSeq" id="WP_373656231.1">
    <property type="nucleotide sequence ID" value="NZ_JBGUAW010000007.1"/>
</dbReference>
<dbReference type="InterPro" id="IPR033753">
    <property type="entry name" value="GCV_H/Fam206"/>
</dbReference>
<feature type="modified residue" description="N6-lipoyllysine" evidence="3">
    <location>
        <position position="64"/>
    </location>
</feature>
<comment type="subunit">
    <text evidence="3">The glycine cleavage system is composed of four proteins: P, T, L and H.</text>
</comment>
<dbReference type="SUPFAM" id="SSF51230">
    <property type="entry name" value="Single hybrid motif"/>
    <property type="match status" value="1"/>
</dbReference>
<dbReference type="InterPro" id="IPR002930">
    <property type="entry name" value="GCV_H"/>
</dbReference>
<organism evidence="4 5">
    <name type="scientific">Thiohalorhabdus methylotrophus</name>
    <dbReference type="NCBI Taxonomy" id="3242694"/>
    <lineage>
        <taxon>Bacteria</taxon>
        <taxon>Pseudomonadati</taxon>
        <taxon>Pseudomonadota</taxon>
        <taxon>Gammaproteobacteria</taxon>
        <taxon>Thiohalorhabdales</taxon>
        <taxon>Thiohalorhabdaceae</taxon>
        <taxon>Thiohalorhabdus</taxon>
    </lineage>
</organism>
<comment type="caution">
    <text evidence="4">The sequence shown here is derived from an EMBL/GenBank/DDBJ whole genome shotgun (WGS) entry which is preliminary data.</text>
</comment>
<comment type="cofactor">
    <cofactor evidence="3">
        <name>(R)-lipoate</name>
        <dbReference type="ChEBI" id="CHEBI:83088"/>
    </cofactor>
    <text evidence="3">Binds 1 lipoyl cofactor covalently.</text>
</comment>
<evidence type="ECO:0000256" key="3">
    <source>
        <dbReference type="HAMAP-Rule" id="MF_00272"/>
    </source>
</evidence>
<dbReference type="InterPro" id="IPR017453">
    <property type="entry name" value="GCV_H_sub"/>
</dbReference>
<evidence type="ECO:0000256" key="1">
    <source>
        <dbReference type="ARBA" id="ARBA00009249"/>
    </source>
</evidence>
<proteinExistence type="inferred from homology"/>
<dbReference type="Gene3D" id="2.40.50.100">
    <property type="match status" value="1"/>
</dbReference>
<evidence type="ECO:0000256" key="2">
    <source>
        <dbReference type="ARBA" id="ARBA00022823"/>
    </source>
</evidence>
<comment type="similarity">
    <text evidence="1 3">Belongs to the GcvH family.</text>
</comment>
<keyword evidence="2 3" id="KW-0450">Lipoyl</keyword>
<dbReference type="CDD" id="cd06848">
    <property type="entry name" value="GCS_H"/>
    <property type="match status" value="1"/>
</dbReference>
<dbReference type="PANTHER" id="PTHR11715">
    <property type="entry name" value="GLYCINE CLEAVAGE SYSTEM H PROTEIN"/>
    <property type="match status" value="1"/>
</dbReference>
<dbReference type="NCBIfam" id="NF002270">
    <property type="entry name" value="PRK01202.1"/>
    <property type="match status" value="1"/>
</dbReference>
<dbReference type="Pfam" id="PF01597">
    <property type="entry name" value="GCV_H"/>
    <property type="match status" value="1"/>
</dbReference>
<gene>
    <name evidence="3 4" type="primary">gcvH</name>
    <name evidence="4" type="ORF">ACERLL_11460</name>
</gene>
<dbReference type="Proteomes" id="UP001575181">
    <property type="component" value="Unassembled WGS sequence"/>
</dbReference>
<reference evidence="4 5" key="1">
    <citation type="submission" date="2024-08" db="EMBL/GenBank/DDBJ databases">
        <title>Whole-genome sequencing of halo(alkali)philic microorganisms from hypersaline lakes.</title>
        <authorList>
            <person name="Sorokin D.Y."/>
            <person name="Merkel A.Y."/>
            <person name="Messina E."/>
            <person name="Yakimov M."/>
        </authorList>
    </citation>
    <scope>NUCLEOTIDE SEQUENCE [LARGE SCALE GENOMIC DNA]</scope>
    <source>
        <strain evidence="4 5">Cl-TMA</strain>
    </source>
</reference>
<dbReference type="InterPro" id="IPR003016">
    <property type="entry name" value="2-oxoA_DH_lipoyl-BS"/>
</dbReference>
<dbReference type="EMBL" id="JBGUAW010000007">
    <property type="protein sequence ID" value="MFA9461443.1"/>
    <property type="molecule type" value="Genomic_DNA"/>
</dbReference>
<sequence length="129" mass="14037">MEIRDDRRYTKSHEWVKPEGDGTVSIGVTDYAQDLLSDVVFVELPETGGSVAAGDEVAVAESVKAASDIYAPISGEIVAVNEALEDSPEKVNEEPFDGGWIFRMKPGDEGEVEALMGHEAYQELCESEE</sequence>
<dbReference type="NCBIfam" id="TIGR00527">
    <property type="entry name" value="gcvH"/>
    <property type="match status" value="1"/>
</dbReference>
<protein>
    <recommendedName>
        <fullName evidence="3">Glycine cleavage system H protein</fullName>
    </recommendedName>
</protein>
<evidence type="ECO:0000313" key="4">
    <source>
        <dbReference type="EMBL" id="MFA9461443.1"/>
    </source>
</evidence>
<name>A0ABV4TVT2_9GAMM</name>
<comment type="function">
    <text evidence="3">The glycine cleavage system catalyzes the degradation of glycine. The H protein shuttles the methylamine group of glycine from the P protein to the T protein.</text>
</comment>
<keyword evidence="5" id="KW-1185">Reference proteome</keyword>
<accession>A0ABV4TVT2</accession>
<dbReference type="HAMAP" id="MF_00272">
    <property type="entry name" value="GcvH"/>
    <property type="match status" value="1"/>
</dbReference>
<evidence type="ECO:0000313" key="5">
    <source>
        <dbReference type="Proteomes" id="UP001575181"/>
    </source>
</evidence>
<dbReference type="InterPro" id="IPR011053">
    <property type="entry name" value="Single_hybrid_motif"/>
</dbReference>
<dbReference type="PROSITE" id="PS00189">
    <property type="entry name" value="LIPOYL"/>
    <property type="match status" value="1"/>
</dbReference>
<dbReference type="PANTHER" id="PTHR11715:SF3">
    <property type="entry name" value="GLYCINE CLEAVAGE SYSTEM H PROTEIN-RELATED"/>
    <property type="match status" value="1"/>
</dbReference>